<protein>
    <recommendedName>
        <fullName evidence="4">Tetratricopeptide repeat protein</fullName>
    </recommendedName>
</protein>
<dbReference type="Proteomes" id="UP001165576">
    <property type="component" value="Unassembled WGS sequence"/>
</dbReference>
<organism evidence="2 3">
    <name type="scientific">Bombella pluederhausensis</name>
    <dbReference type="NCBI Taxonomy" id="2967336"/>
    <lineage>
        <taxon>Bacteria</taxon>
        <taxon>Pseudomonadati</taxon>
        <taxon>Pseudomonadota</taxon>
        <taxon>Alphaproteobacteria</taxon>
        <taxon>Acetobacterales</taxon>
        <taxon>Acetobacteraceae</taxon>
        <taxon>Bombella</taxon>
    </lineage>
</organism>
<sequence length="264" mass="29409">MRRPFLLPALSLALSASLLAGCSGGKEAWEDSRYATMMQAGDSVFKLGYIKQARQQYATALDRAFLSNDPQAIHDAGFNLATSELRLKAYDDCLATLRKVSDALTVRGWTDARQADLHLVRSSALYERQQWQASEEEARIAKTSEDGSVSLEAYGMIGLDAAELSDRAVLDDAINHLSKSKAEEDQANLRELLVRRLMMDQQWQQAADEARSLAQVREEETNYEAMRRALLLEARALRAAGQIQAADNVLRQVADSQKMQAKEQ</sequence>
<gene>
    <name evidence="2" type="ORF">NQF86_03430</name>
</gene>
<dbReference type="RefSeq" id="WP_266116192.1">
    <property type="nucleotide sequence ID" value="NZ_JANIDY010000001.1"/>
</dbReference>
<dbReference type="EMBL" id="JANIDY010000001">
    <property type="protein sequence ID" value="MCX5617725.1"/>
    <property type="molecule type" value="Genomic_DNA"/>
</dbReference>
<evidence type="ECO:0008006" key="4">
    <source>
        <dbReference type="Google" id="ProtNLM"/>
    </source>
</evidence>
<keyword evidence="3" id="KW-1185">Reference proteome</keyword>
<dbReference type="PROSITE" id="PS51257">
    <property type="entry name" value="PROKAR_LIPOPROTEIN"/>
    <property type="match status" value="1"/>
</dbReference>
<dbReference type="SUPFAM" id="SSF48452">
    <property type="entry name" value="TPR-like"/>
    <property type="match status" value="1"/>
</dbReference>
<evidence type="ECO:0000256" key="1">
    <source>
        <dbReference type="SAM" id="SignalP"/>
    </source>
</evidence>
<feature type="signal peptide" evidence="1">
    <location>
        <begin position="1"/>
        <end position="20"/>
    </location>
</feature>
<evidence type="ECO:0000313" key="2">
    <source>
        <dbReference type="EMBL" id="MCX5617725.1"/>
    </source>
</evidence>
<comment type="caution">
    <text evidence="2">The sequence shown here is derived from an EMBL/GenBank/DDBJ whole genome shotgun (WGS) entry which is preliminary data.</text>
</comment>
<evidence type="ECO:0000313" key="3">
    <source>
        <dbReference type="Proteomes" id="UP001165576"/>
    </source>
</evidence>
<accession>A0ABT3WF41</accession>
<reference evidence="2" key="1">
    <citation type="submission" date="2022-07" db="EMBL/GenBank/DDBJ databases">
        <title>Bombella genomes.</title>
        <authorList>
            <person name="Harer L."/>
            <person name="Styblova S."/>
            <person name="Ehrmann M."/>
        </authorList>
    </citation>
    <scope>NUCLEOTIDE SEQUENCE</scope>
    <source>
        <strain evidence="2">TMW 2.2543</strain>
    </source>
</reference>
<dbReference type="Gene3D" id="1.25.40.10">
    <property type="entry name" value="Tetratricopeptide repeat domain"/>
    <property type="match status" value="1"/>
</dbReference>
<keyword evidence="1" id="KW-0732">Signal</keyword>
<dbReference type="InterPro" id="IPR011990">
    <property type="entry name" value="TPR-like_helical_dom_sf"/>
</dbReference>
<proteinExistence type="predicted"/>
<name>A0ABT3WF41_9PROT</name>
<feature type="chain" id="PRO_5045996709" description="Tetratricopeptide repeat protein" evidence="1">
    <location>
        <begin position="21"/>
        <end position="264"/>
    </location>
</feature>